<organism evidence="2 3">
    <name type="scientific">Populus trichocarpa</name>
    <name type="common">Western balsam poplar</name>
    <name type="synonym">Populus balsamifera subsp. trichocarpa</name>
    <dbReference type="NCBI Taxonomy" id="3694"/>
    <lineage>
        <taxon>Eukaryota</taxon>
        <taxon>Viridiplantae</taxon>
        <taxon>Streptophyta</taxon>
        <taxon>Embryophyta</taxon>
        <taxon>Tracheophyta</taxon>
        <taxon>Spermatophyta</taxon>
        <taxon>Magnoliopsida</taxon>
        <taxon>eudicotyledons</taxon>
        <taxon>Gunneridae</taxon>
        <taxon>Pentapetalae</taxon>
        <taxon>rosids</taxon>
        <taxon>fabids</taxon>
        <taxon>Malpighiales</taxon>
        <taxon>Salicaceae</taxon>
        <taxon>Saliceae</taxon>
        <taxon>Populus</taxon>
    </lineage>
</organism>
<dbReference type="EMBL" id="CM009292">
    <property type="protein sequence ID" value="PNT43327.1"/>
    <property type="molecule type" value="Genomic_DNA"/>
</dbReference>
<feature type="region of interest" description="Disordered" evidence="1">
    <location>
        <begin position="1"/>
        <end position="97"/>
    </location>
</feature>
<protein>
    <submittedName>
        <fullName evidence="2">Uncharacterized protein</fullName>
    </submittedName>
</protein>
<keyword evidence="3" id="KW-1185">Reference proteome</keyword>
<evidence type="ECO:0000256" key="1">
    <source>
        <dbReference type="SAM" id="MobiDB-lite"/>
    </source>
</evidence>
<proteinExistence type="predicted"/>
<evidence type="ECO:0000313" key="2">
    <source>
        <dbReference type="EMBL" id="PNT43327.1"/>
    </source>
</evidence>
<accession>U7E190</accession>
<name>U7E190_POPTR</name>
<dbReference type="InParanoid" id="U7E190"/>
<feature type="compositionally biased region" description="Basic residues" evidence="1">
    <location>
        <begin position="88"/>
        <end position="97"/>
    </location>
</feature>
<reference evidence="2 3" key="1">
    <citation type="journal article" date="2006" name="Science">
        <title>The genome of black cottonwood, Populus trichocarpa (Torr. &amp; Gray).</title>
        <authorList>
            <person name="Tuskan G.A."/>
            <person name="Difazio S."/>
            <person name="Jansson S."/>
            <person name="Bohlmann J."/>
            <person name="Grigoriev I."/>
            <person name="Hellsten U."/>
            <person name="Putnam N."/>
            <person name="Ralph S."/>
            <person name="Rombauts S."/>
            <person name="Salamov A."/>
            <person name="Schein J."/>
            <person name="Sterck L."/>
            <person name="Aerts A."/>
            <person name="Bhalerao R.R."/>
            <person name="Bhalerao R.P."/>
            <person name="Blaudez D."/>
            <person name="Boerjan W."/>
            <person name="Brun A."/>
            <person name="Brunner A."/>
            <person name="Busov V."/>
            <person name="Campbell M."/>
            <person name="Carlson J."/>
            <person name="Chalot M."/>
            <person name="Chapman J."/>
            <person name="Chen G.L."/>
            <person name="Cooper D."/>
            <person name="Coutinho P.M."/>
            <person name="Couturier J."/>
            <person name="Covert S."/>
            <person name="Cronk Q."/>
            <person name="Cunningham R."/>
            <person name="Davis J."/>
            <person name="Degroeve S."/>
            <person name="Dejardin A."/>
            <person name="Depamphilis C."/>
            <person name="Detter J."/>
            <person name="Dirks B."/>
            <person name="Dubchak I."/>
            <person name="Duplessis S."/>
            <person name="Ehlting J."/>
            <person name="Ellis B."/>
            <person name="Gendler K."/>
            <person name="Goodstein D."/>
            <person name="Gribskov M."/>
            <person name="Grimwood J."/>
            <person name="Groover A."/>
            <person name="Gunter L."/>
            <person name="Hamberger B."/>
            <person name="Heinze B."/>
            <person name="Helariutta Y."/>
            <person name="Henrissat B."/>
            <person name="Holligan D."/>
            <person name="Holt R."/>
            <person name="Huang W."/>
            <person name="Islam-Faridi N."/>
            <person name="Jones S."/>
            <person name="Jones-Rhoades M."/>
            <person name="Jorgensen R."/>
            <person name="Joshi C."/>
            <person name="Kangasjarvi J."/>
            <person name="Karlsson J."/>
            <person name="Kelleher C."/>
            <person name="Kirkpatrick R."/>
            <person name="Kirst M."/>
            <person name="Kohler A."/>
            <person name="Kalluri U."/>
            <person name="Larimer F."/>
            <person name="Leebens-Mack J."/>
            <person name="Leple J.C."/>
            <person name="Locascio P."/>
            <person name="Lou Y."/>
            <person name="Lucas S."/>
            <person name="Martin F."/>
            <person name="Montanini B."/>
            <person name="Napoli C."/>
            <person name="Nelson D.R."/>
            <person name="Nelson C."/>
            <person name="Nieminen K."/>
            <person name="Nilsson O."/>
            <person name="Pereda V."/>
            <person name="Peter G."/>
            <person name="Philippe R."/>
            <person name="Pilate G."/>
            <person name="Poliakov A."/>
            <person name="Razumovskaya J."/>
            <person name="Richardson P."/>
            <person name="Rinaldi C."/>
            <person name="Ritland K."/>
            <person name="Rouze P."/>
            <person name="Ryaboy D."/>
            <person name="Schmutz J."/>
            <person name="Schrader J."/>
            <person name="Segerman B."/>
            <person name="Shin H."/>
            <person name="Siddiqui A."/>
            <person name="Sterky F."/>
            <person name="Terry A."/>
            <person name="Tsai C.J."/>
            <person name="Uberbacher E."/>
            <person name="Unneberg P."/>
            <person name="Vahala J."/>
            <person name="Wall K."/>
            <person name="Wessler S."/>
            <person name="Yang G."/>
            <person name="Yin T."/>
            <person name="Douglas C."/>
            <person name="Marra M."/>
            <person name="Sandberg G."/>
            <person name="Van de Peer Y."/>
            <person name="Rokhsar D."/>
        </authorList>
    </citation>
    <scope>NUCLEOTIDE SEQUENCE [LARGE SCALE GENOMIC DNA]</scope>
    <source>
        <strain evidence="3">cv. Nisqually</strain>
    </source>
</reference>
<gene>
    <name evidence="2" type="ORF">POPTR_003G028300</name>
</gene>
<sequence length="97" mass="11316">MMHAGRYNLPAINPEKHASSGYKKLEERRTTKKKEEETGRESEQDKRESGEQHERETETSKRKECKKRKSLRLEPALPSSSSFQKPETKKKKSANKN</sequence>
<dbReference type="AlphaFoldDB" id="U7E190"/>
<feature type="compositionally biased region" description="Basic and acidic residues" evidence="1">
    <location>
        <begin position="14"/>
        <end position="62"/>
    </location>
</feature>
<dbReference type="HOGENOM" id="CLU_2350642_0_0_1"/>
<dbReference type="Proteomes" id="UP000006729">
    <property type="component" value="Chromosome 3"/>
</dbReference>
<evidence type="ECO:0000313" key="3">
    <source>
        <dbReference type="Proteomes" id="UP000006729"/>
    </source>
</evidence>